<comment type="caution">
    <text evidence="1">The sequence shown here is derived from an EMBL/GenBank/DDBJ whole genome shotgun (WGS) entry which is preliminary data.</text>
</comment>
<gene>
    <name evidence="1" type="ORF">RUM43_012567</name>
</gene>
<sequence length="50" mass="5971">LLMWPRLYQLPYYQSCVISVTQSLRVVGETALEVFLRVDFSKKLEMNYLE</sequence>
<evidence type="ECO:0000313" key="1">
    <source>
        <dbReference type="EMBL" id="KAK6632828.1"/>
    </source>
</evidence>
<protein>
    <submittedName>
        <fullName evidence="1">Uncharacterized protein</fullName>
    </submittedName>
</protein>
<feature type="non-terminal residue" evidence="1">
    <location>
        <position position="1"/>
    </location>
</feature>
<dbReference type="AlphaFoldDB" id="A0AAN8P5S9"/>
<evidence type="ECO:0000313" key="2">
    <source>
        <dbReference type="Proteomes" id="UP001372834"/>
    </source>
</evidence>
<dbReference type="Proteomes" id="UP001372834">
    <property type="component" value="Unassembled WGS sequence"/>
</dbReference>
<organism evidence="1 2">
    <name type="scientific">Polyplax serrata</name>
    <name type="common">Common mouse louse</name>
    <dbReference type="NCBI Taxonomy" id="468196"/>
    <lineage>
        <taxon>Eukaryota</taxon>
        <taxon>Metazoa</taxon>
        <taxon>Ecdysozoa</taxon>
        <taxon>Arthropoda</taxon>
        <taxon>Hexapoda</taxon>
        <taxon>Insecta</taxon>
        <taxon>Pterygota</taxon>
        <taxon>Neoptera</taxon>
        <taxon>Paraneoptera</taxon>
        <taxon>Psocodea</taxon>
        <taxon>Troctomorpha</taxon>
        <taxon>Phthiraptera</taxon>
        <taxon>Anoplura</taxon>
        <taxon>Polyplacidae</taxon>
        <taxon>Polyplax</taxon>
    </lineage>
</organism>
<dbReference type="EMBL" id="JAWJWE010000006">
    <property type="protein sequence ID" value="KAK6632828.1"/>
    <property type="molecule type" value="Genomic_DNA"/>
</dbReference>
<proteinExistence type="predicted"/>
<name>A0AAN8P5S9_POLSC</name>
<accession>A0AAN8P5S9</accession>
<reference evidence="1 2" key="1">
    <citation type="submission" date="2023-10" db="EMBL/GenBank/DDBJ databases">
        <title>Genomes of two closely related lineages of the louse Polyplax serrata with different host specificities.</title>
        <authorList>
            <person name="Martinu J."/>
            <person name="Tarabai H."/>
            <person name="Stefka J."/>
            <person name="Hypsa V."/>
        </authorList>
    </citation>
    <scope>NUCLEOTIDE SEQUENCE [LARGE SCALE GENOMIC DNA]</scope>
    <source>
        <strain evidence="1">HR10_N</strain>
    </source>
</reference>